<sequence>MFSLALPLDRLGPMRGGGPRVNPQHVMLRTPHDPIPGRDDDGLQRAADDAVYMPLQCSTQWDAFCHIFYDGVTYGGAPADSITTLDGAARNSITNLGERALGRGVLLDLARHRGAQTLLPGEAIQAEDLAACAEKQGVEVGAGDFLLVRTGHLESRRTTGDWADFAGGPAPGLGVGAAEFLCERGVTAVASDTWGLEAIPFETPDLMSPLHVILLVNAGIYIGEMWDLEALAADCADDGVYEFFLIAQPLMVTGATGTPLNPLAIK</sequence>
<reference evidence="1" key="2">
    <citation type="submission" date="2020-09" db="EMBL/GenBank/DDBJ databases">
        <authorList>
            <person name="Sun Q."/>
            <person name="Zhou Y."/>
        </authorList>
    </citation>
    <scope>NUCLEOTIDE SEQUENCE</scope>
    <source>
        <strain evidence="1">CGMCC 4.3508</strain>
    </source>
</reference>
<organism evidence="1 2">
    <name type="scientific">Nocardia jinanensis</name>
    <dbReference type="NCBI Taxonomy" id="382504"/>
    <lineage>
        <taxon>Bacteria</taxon>
        <taxon>Bacillati</taxon>
        <taxon>Actinomycetota</taxon>
        <taxon>Actinomycetes</taxon>
        <taxon>Mycobacteriales</taxon>
        <taxon>Nocardiaceae</taxon>
        <taxon>Nocardia</taxon>
    </lineage>
</organism>
<proteinExistence type="predicted"/>
<comment type="caution">
    <text evidence="1">The sequence shown here is derived from an EMBL/GenBank/DDBJ whole genome shotgun (WGS) entry which is preliminary data.</text>
</comment>
<dbReference type="PANTHER" id="PTHR34861:SF10">
    <property type="entry name" value="CYCLASE"/>
    <property type="match status" value="1"/>
</dbReference>
<name>A0A917RW37_9NOCA</name>
<dbReference type="EMBL" id="BMMH01000025">
    <property type="protein sequence ID" value="GGL40221.1"/>
    <property type="molecule type" value="Genomic_DNA"/>
</dbReference>
<protein>
    <submittedName>
        <fullName evidence="1">Cyclase</fullName>
    </submittedName>
</protein>
<dbReference type="AlphaFoldDB" id="A0A917RW37"/>
<keyword evidence="2" id="KW-1185">Reference proteome</keyword>
<reference evidence="1" key="1">
    <citation type="journal article" date="2014" name="Int. J. Syst. Evol. Microbiol.">
        <title>Complete genome sequence of Corynebacterium casei LMG S-19264T (=DSM 44701T), isolated from a smear-ripened cheese.</title>
        <authorList>
            <consortium name="US DOE Joint Genome Institute (JGI-PGF)"/>
            <person name="Walter F."/>
            <person name="Albersmeier A."/>
            <person name="Kalinowski J."/>
            <person name="Ruckert C."/>
        </authorList>
    </citation>
    <scope>NUCLEOTIDE SEQUENCE</scope>
    <source>
        <strain evidence="1">CGMCC 4.3508</strain>
    </source>
</reference>
<dbReference type="GO" id="GO:0019441">
    <property type="term" value="P:L-tryptophan catabolic process to kynurenine"/>
    <property type="evidence" value="ECO:0007669"/>
    <property type="project" value="InterPro"/>
</dbReference>
<dbReference type="SUPFAM" id="SSF102198">
    <property type="entry name" value="Putative cyclase"/>
    <property type="match status" value="1"/>
</dbReference>
<evidence type="ECO:0000313" key="2">
    <source>
        <dbReference type="Proteomes" id="UP000638263"/>
    </source>
</evidence>
<dbReference type="Proteomes" id="UP000638263">
    <property type="component" value="Unassembled WGS sequence"/>
</dbReference>
<accession>A0A917RW37</accession>
<evidence type="ECO:0000313" key="1">
    <source>
        <dbReference type="EMBL" id="GGL40221.1"/>
    </source>
</evidence>
<dbReference type="InterPro" id="IPR007325">
    <property type="entry name" value="KFase/CYL"/>
</dbReference>
<dbReference type="GO" id="GO:0004061">
    <property type="term" value="F:arylformamidase activity"/>
    <property type="evidence" value="ECO:0007669"/>
    <property type="project" value="InterPro"/>
</dbReference>
<dbReference type="Gene3D" id="3.50.30.50">
    <property type="entry name" value="Putative cyclase"/>
    <property type="match status" value="1"/>
</dbReference>
<dbReference type="PANTHER" id="PTHR34861">
    <property type="match status" value="1"/>
</dbReference>
<gene>
    <name evidence="1" type="ORF">GCM10011588_63720</name>
</gene>
<dbReference type="InterPro" id="IPR037175">
    <property type="entry name" value="KFase_sf"/>
</dbReference>
<dbReference type="Pfam" id="PF04199">
    <property type="entry name" value="Cyclase"/>
    <property type="match status" value="1"/>
</dbReference>